<gene>
    <name evidence="3" type="ORF">A2754_00615</name>
</gene>
<dbReference type="InterPro" id="IPR043725">
    <property type="entry name" value="DUF5667"/>
</dbReference>
<feature type="coiled-coil region" evidence="1">
    <location>
        <begin position="161"/>
        <end position="210"/>
    </location>
</feature>
<keyword evidence="1" id="KW-0175">Coiled coil</keyword>
<comment type="caution">
    <text evidence="3">The sequence shown here is derived from an EMBL/GenBank/DDBJ whole genome shotgun (WGS) entry which is preliminary data.</text>
</comment>
<evidence type="ECO:0000259" key="2">
    <source>
        <dbReference type="Pfam" id="PF18915"/>
    </source>
</evidence>
<dbReference type="Pfam" id="PF18915">
    <property type="entry name" value="DUF5667"/>
    <property type="match status" value="1"/>
</dbReference>
<protein>
    <recommendedName>
        <fullName evidence="2">DUF5667 domain-containing protein</fullName>
    </recommendedName>
</protein>
<proteinExistence type="predicted"/>
<feature type="domain" description="DUF5667" evidence="2">
    <location>
        <begin position="97"/>
        <end position="198"/>
    </location>
</feature>
<dbReference type="AlphaFoldDB" id="A0A1F6MBZ8"/>
<name>A0A1F6MBZ8_9BACT</name>
<evidence type="ECO:0000313" key="4">
    <source>
        <dbReference type="Proteomes" id="UP000177953"/>
    </source>
</evidence>
<reference evidence="3 4" key="1">
    <citation type="journal article" date="2016" name="Nat. Commun.">
        <title>Thousands of microbial genomes shed light on interconnected biogeochemical processes in an aquifer system.</title>
        <authorList>
            <person name="Anantharaman K."/>
            <person name="Brown C.T."/>
            <person name="Hug L.A."/>
            <person name="Sharon I."/>
            <person name="Castelle C.J."/>
            <person name="Probst A.J."/>
            <person name="Thomas B.C."/>
            <person name="Singh A."/>
            <person name="Wilkins M.J."/>
            <person name="Karaoz U."/>
            <person name="Brodie E.L."/>
            <person name="Williams K.H."/>
            <person name="Hubbard S.S."/>
            <person name="Banfield J.F."/>
        </authorList>
    </citation>
    <scope>NUCLEOTIDE SEQUENCE [LARGE SCALE GENOMIC DNA]</scope>
</reference>
<accession>A0A1F6MBZ8</accession>
<dbReference type="Proteomes" id="UP000177953">
    <property type="component" value="Unassembled WGS sequence"/>
</dbReference>
<sequence>MSRELIRQLKQLKHDEVSPREEWLKGSRELLLSQIKNTVSDSESSSAPTLEKVWAGLSIFLPKPVVYNFVRPIAVILVVVTVATTAYSGTVKASYETLPGDWLYPAKRATEKTQVTVASIMGDKNTETKLHVEFAKRRAAETKQMVQSGNPQKAGRVSATVADLKTEMNSINSKLDETKQDSTNMQAEVVKDVKENTEQIKTLLQEVKNNLAISTTTADKILSKEVNETKSLVKDVSIKAVEVMLAKHLEGDTAISKEEVKQAISNGLDKAATDAVESKQNVDGAKIIMEAANVEVKDLAQAGGKQNKNSLGPATKEITEQISTVTNQTVAAVLKTEAVTIELGKRITEAKVLLGSDNLAEAVDKMKEAAMVTNEVEKISDTAIEKTQTVSQIVQVIKEVTAIGNVSLPSPTSTIDFLLLTSTTTITNSTTSIVVTTTTILPKIILTPLPEEKIIK</sequence>
<dbReference type="EMBL" id="MFPU01000063">
    <property type="protein sequence ID" value="OGH69161.1"/>
    <property type="molecule type" value="Genomic_DNA"/>
</dbReference>
<organism evidence="3 4">
    <name type="scientific">Candidatus Magasanikbacteria bacterium RIFCSPHIGHO2_01_FULL_47_8</name>
    <dbReference type="NCBI Taxonomy" id="1798673"/>
    <lineage>
        <taxon>Bacteria</taxon>
        <taxon>Candidatus Magasanikiibacteriota</taxon>
    </lineage>
</organism>
<evidence type="ECO:0000256" key="1">
    <source>
        <dbReference type="SAM" id="Coils"/>
    </source>
</evidence>
<evidence type="ECO:0000313" key="3">
    <source>
        <dbReference type="EMBL" id="OGH69161.1"/>
    </source>
</evidence>